<organism evidence="1 2">
    <name type="scientific">Rhizobium lusitanum</name>
    <dbReference type="NCBI Taxonomy" id="293958"/>
    <lineage>
        <taxon>Bacteria</taxon>
        <taxon>Pseudomonadati</taxon>
        <taxon>Pseudomonadota</taxon>
        <taxon>Alphaproteobacteria</taxon>
        <taxon>Hyphomicrobiales</taxon>
        <taxon>Rhizobiaceae</taxon>
        <taxon>Rhizobium/Agrobacterium group</taxon>
        <taxon>Rhizobium</taxon>
    </lineage>
</organism>
<dbReference type="Pfam" id="PF13560">
    <property type="entry name" value="HTH_31"/>
    <property type="match status" value="1"/>
</dbReference>
<dbReference type="InterPro" id="IPR001387">
    <property type="entry name" value="Cro/C1-type_HTH"/>
</dbReference>
<sequence length="59" mass="6503">MTAFDLTEWRNRLRLSQASAATALGCSKTSIVCWEKGQPIPRYIALACAAIAYGLPPYR</sequence>
<dbReference type="SUPFAM" id="SSF47413">
    <property type="entry name" value="lambda repressor-like DNA-binding domains"/>
    <property type="match status" value="1"/>
</dbReference>
<gene>
    <name evidence="1" type="ORF">GR212_15545</name>
</gene>
<dbReference type="CDD" id="cd00093">
    <property type="entry name" value="HTH_XRE"/>
    <property type="match status" value="1"/>
</dbReference>
<comment type="caution">
    <text evidence="1">The sequence shown here is derived from an EMBL/GenBank/DDBJ whole genome shotgun (WGS) entry which is preliminary data.</text>
</comment>
<dbReference type="Proteomes" id="UP000483035">
    <property type="component" value="Unassembled WGS sequence"/>
</dbReference>
<dbReference type="EMBL" id="WUEY01000006">
    <property type="protein sequence ID" value="NEI70992.1"/>
    <property type="molecule type" value="Genomic_DNA"/>
</dbReference>
<dbReference type="AlphaFoldDB" id="A0A6L9U9K4"/>
<dbReference type="GO" id="GO:0003677">
    <property type="term" value="F:DNA binding"/>
    <property type="evidence" value="ECO:0007669"/>
    <property type="project" value="InterPro"/>
</dbReference>
<dbReference type="InterPro" id="IPR010982">
    <property type="entry name" value="Lambda_DNA-bd_dom_sf"/>
</dbReference>
<reference evidence="1 2" key="1">
    <citation type="submission" date="2019-12" db="EMBL/GenBank/DDBJ databases">
        <title>Rhizobium genotypes associated with high levels of biological nitrogen fixation by grain legumes in a temperate-maritime cropping system.</title>
        <authorList>
            <person name="Maluk M."/>
            <person name="Francesc Ferrando Molina F."/>
            <person name="Lopez Del Egido L."/>
            <person name="Lafos M."/>
            <person name="Langarica-Fuentes A."/>
            <person name="Gebre Yohannes G."/>
            <person name="Young M.W."/>
            <person name="Martin P."/>
            <person name="Gantlett R."/>
            <person name="Kenicer G."/>
            <person name="Hawes C."/>
            <person name="Begg G.S."/>
            <person name="Quilliam R.S."/>
            <person name="Squire G.R."/>
            <person name="Poole P.S."/>
            <person name="Young P.W."/>
            <person name="Iannetta P.M."/>
            <person name="James E.K."/>
        </authorList>
    </citation>
    <scope>NUCLEOTIDE SEQUENCE [LARGE SCALE GENOMIC DNA]</scope>
    <source>
        <strain evidence="1 2">JHI1118</strain>
    </source>
</reference>
<evidence type="ECO:0000313" key="2">
    <source>
        <dbReference type="Proteomes" id="UP000483035"/>
    </source>
</evidence>
<dbReference type="Gene3D" id="1.10.260.40">
    <property type="entry name" value="lambda repressor-like DNA-binding domains"/>
    <property type="match status" value="1"/>
</dbReference>
<dbReference type="RefSeq" id="WP_163987476.1">
    <property type="nucleotide sequence ID" value="NZ_WUEY01000006.1"/>
</dbReference>
<evidence type="ECO:0000313" key="1">
    <source>
        <dbReference type="EMBL" id="NEI70992.1"/>
    </source>
</evidence>
<name>A0A6L9U9K4_9HYPH</name>
<protein>
    <submittedName>
        <fullName evidence="1">Helix-turn-helix domain-containing protein</fullName>
    </submittedName>
</protein>
<proteinExistence type="predicted"/>
<accession>A0A6L9U9K4</accession>